<dbReference type="InterPro" id="IPR011707">
    <property type="entry name" value="Cu-oxidase-like_N"/>
</dbReference>
<evidence type="ECO:0000256" key="2">
    <source>
        <dbReference type="ARBA" id="ARBA00023002"/>
    </source>
</evidence>
<reference evidence="6 7" key="1">
    <citation type="submission" date="2018-11" db="EMBL/GenBank/DDBJ databases">
        <title>Genomic Encyclopedia of Type Strains, Phase IV (KMG-IV): sequencing the most valuable type-strain genomes for metagenomic binning, comparative biology and taxonomic classification.</title>
        <authorList>
            <person name="Goeker M."/>
        </authorList>
    </citation>
    <scope>NUCLEOTIDE SEQUENCE [LARGE SCALE GENOMIC DNA]</scope>
    <source>
        <strain evidence="6 7">DSM 100275</strain>
    </source>
</reference>
<dbReference type="SUPFAM" id="SSF49503">
    <property type="entry name" value="Cupredoxins"/>
    <property type="match status" value="3"/>
</dbReference>
<dbReference type="InterPro" id="IPR033138">
    <property type="entry name" value="Cu_oxidase_CS"/>
</dbReference>
<dbReference type="Pfam" id="PF07731">
    <property type="entry name" value="Cu-oxidase_2"/>
    <property type="match status" value="1"/>
</dbReference>
<feature type="domain" description="Plastocyanin-like" evidence="4">
    <location>
        <begin position="378"/>
        <end position="470"/>
    </location>
</feature>
<dbReference type="OrthoDB" id="9757546at2"/>
<proteinExistence type="predicted"/>
<dbReference type="CDD" id="cd13861">
    <property type="entry name" value="CuRO_1_CumA_like"/>
    <property type="match status" value="1"/>
</dbReference>
<comment type="caution">
    <text evidence="6">The sequence shown here is derived from an EMBL/GenBank/DDBJ whole genome shotgun (WGS) entry which is preliminary data.</text>
</comment>
<dbReference type="PANTHER" id="PTHR11709">
    <property type="entry name" value="MULTI-COPPER OXIDASE"/>
    <property type="match status" value="1"/>
</dbReference>
<keyword evidence="7" id="KW-1185">Reference proteome</keyword>
<dbReference type="PROSITE" id="PS00079">
    <property type="entry name" value="MULTICOPPER_OXIDASE1"/>
    <property type="match status" value="1"/>
</dbReference>
<evidence type="ECO:0000259" key="5">
    <source>
        <dbReference type="Pfam" id="PF07732"/>
    </source>
</evidence>
<protein>
    <submittedName>
        <fullName evidence="6">FtsP/CotA-like multicopper oxidase with cupredoxin domain</fullName>
    </submittedName>
</protein>
<keyword evidence="1" id="KW-0479">Metal-binding</keyword>
<dbReference type="Pfam" id="PF00394">
    <property type="entry name" value="Cu-oxidase"/>
    <property type="match status" value="1"/>
</dbReference>
<dbReference type="RefSeq" id="WP_123399018.1">
    <property type="nucleotide sequence ID" value="NZ_RJVI01000001.1"/>
</dbReference>
<dbReference type="CDD" id="cd13885">
    <property type="entry name" value="CuRO_2_CumA_like"/>
    <property type="match status" value="1"/>
</dbReference>
<dbReference type="InterPro" id="IPR011706">
    <property type="entry name" value="Cu-oxidase_C"/>
</dbReference>
<dbReference type="InterPro" id="IPR045087">
    <property type="entry name" value="Cu-oxidase_fam"/>
</dbReference>
<dbReference type="PANTHER" id="PTHR11709:SF2">
    <property type="entry name" value="MULTICOPPER OXIDASE LPR1"/>
    <property type="match status" value="1"/>
</dbReference>
<dbReference type="PROSITE" id="PS51318">
    <property type="entry name" value="TAT"/>
    <property type="match status" value="1"/>
</dbReference>
<organism evidence="6 7">
    <name type="scientific">Inmirania thermothiophila</name>
    <dbReference type="NCBI Taxonomy" id="1750597"/>
    <lineage>
        <taxon>Bacteria</taxon>
        <taxon>Pseudomonadati</taxon>
        <taxon>Pseudomonadota</taxon>
        <taxon>Gammaproteobacteria</taxon>
        <taxon>Chromatiales</taxon>
        <taxon>Ectothiorhodospiraceae</taxon>
        <taxon>Inmirania</taxon>
    </lineage>
</organism>
<evidence type="ECO:0000313" key="7">
    <source>
        <dbReference type="Proteomes" id="UP000276634"/>
    </source>
</evidence>
<dbReference type="GO" id="GO:0016491">
    <property type="term" value="F:oxidoreductase activity"/>
    <property type="evidence" value="ECO:0007669"/>
    <property type="project" value="UniProtKB-KW"/>
</dbReference>
<dbReference type="InterPro" id="IPR002355">
    <property type="entry name" value="Cu_oxidase_Cu_BS"/>
</dbReference>
<dbReference type="EMBL" id="RJVI01000001">
    <property type="protein sequence ID" value="ROR34114.1"/>
    <property type="molecule type" value="Genomic_DNA"/>
</dbReference>
<feature type="domain" description="Plastocyanin-like" evidence="5">
    <location>
        <begin position="52"/>
        <end position="157"/>
    </location>
</feature>
<sequence length="471" mass="52603">MPPLTRRAFLRLGAGVALAPLLRARAVRAADGVREYRLRAQVAKVRLADEPFPETELWCYDGRSPGPLLRLRQGEPCRIVLRNELPEPTTLHAHGVRLANAADGVPYLTQEPVAPGETYVYEFTPPDAGTFWYHSHFNSDEQLGRGLYGPLIVEEPEPQPFDREILWVLDDWRLTRDARIRDDFHREEDFARAGRLGNTITLNGRMPRPEPVRAGERVRLRILNACNARIFQLRFARHVPWVIAVDGQPCEPFQADGGITIAPAQRVDLMLDMTGEPGRGYGVLDTFYPQSPLRLTELAYAAEAPLRPGPPGDPVRLPPNPVPLPDLARARREFIDLEGGDMGEITNPRLYGAPQGLGRLLLMGKLWAINGIAGFRTVMAPLFTIRRGSHVLLHFRNFTAWPHPMHLHGHSFRVVHHEDAAAVGRMMDTVLVGPGEQAQVAFVADNPGDWLFHCHIVSHAEAGMIAVVRVT</sequence>
<dbReference type="AlphaFoldDB" id="A0A3N1Y5M6"/>
<evidence type="ECO:0000313" key="6">
    <source>
        <dbReference type="EMBL" id="ROR34114.1"/>
    </source>
</evidence>
<dbReference type="Gene3D" id="2.60.40.420">
    <property type="entry name" value="Cupredoxins - blue copper proteins"/>
    <property type="match status" value="3"/>
</dbReference>
<dbReference type="GO" id="GO:0005507">
    <property type="term" value="F:copper ion binding"/>
    <property type="evidence" value="ECO:0007669"/>
    <property type="project" value="InterPro"/>
</dbReference>
<evidence type="ECO:0000256" key="1">
    <source>
        <dbReference type="ARBA" id="ARBA00022723"/>
    </source>
</evidence>
<dbReference type="Pfam" id="PF07732">
    <property type="entry name" value="Cu-oxidase_3"/>
    <property type="match status" value="1"/>
</dbReference>
<dbReference type="Proteomes" id="UP000276634">
    <property type="component" value="Unassembled WGS sequence"/>
</dbReference>
<keyword evidence="2" id="KW-0560">Oxidoreductase</keyword>
<feature type="domain" description="Plastocyanin-like" evidence="3">
    <location>
        <begin position="166"/>
        <end position="278"/>
    </location>
</feature>
<name>A0A3N1Y5M6_9GAMM</name>
<dbReference type="InterPro" id="IPR001117">
    <property type="entry name" value="Cu-oxidase_2nd"/>
</dbReference>
<dbReference type="PROSITE" id="PS00080">
    <property type="entry name" value="MULTICOPPER_OXIDASE2"/>
    <property type="match status" value="1"/>
</dbReference>
<dbReference type="InterPro" id="IPR006311">
    <property type="entry name" value="TAT_signal"/>
</dbReference>
<evidence type="ECO:0000259" key="3">
    <source>
        <dbReference type="Pfam" id="PF00394"/>
    </source>
</evidence>
<accession>A0A3N1Y5M6</accession>
<gene>
    <name evidence="6" type="ORF">EDC57_0009</name>
</gene>
<evidence type="ECO:0000259" key="4">
    <source>
        <dbReference type="Pfam" id="PF07731"/>
    </source>
</evidence>
<dbReference type="InterPro" id="IPR008972">
    <property type="entry name" value="Cupredoxin"/>
</dbReference>